<organism evidence="2 3">
    <name type="scientific">Cryobacterium arcticum</name>
    <dbReference type="NCBI Taxonomy" id="670052"/>
    <lineage>
        <taxon>Bacteria</taxon>
        <taxon>Bacillati</taxon>
        <taxon>Actinomycetota</taxon>
        <taxon>Actinomycetes</taxon>
        <taxon>Micrococcales</taxon>
        <taxon>Microbacteriaceae</taxon>
        <taxon>Cryobacterium</taxon>
    </lineage>
</organism>
<evidence type="ECO:0000313" key="2">
    <source>
        <dbReference type="EMBL" id="ANP73972.1"/>
    </source>
</evidence>
<dbReference type="RefSeq" id="WP_066597766.1">
    <property type="nucleotide sequence ID" value="NZ_CP016282.1"/>
</dbReference>
<dbReference type="Proteomes" id="UP000092582">
    <property type="component" value="Chromosome 1"/>
</dbReference>
<protein>
    <recommendedName>
        <fullName evidence="4">SRPBCC family protein</fullName>
    </recommendedName>
</protein>
<proteinExistence type="predicted"/>
<dbReference type="KEGG" id="cart:PA27867_3036"/>
<dbReference type="EMBL" id="CP016282">
    <property type="protein sequence ID" value="ANP73972.1"/>
    <property type="molecule type" value="Genomic_DNA"/>
</dbReference>
<name>A0A1B1BMT1_9MICO</name>
<feature type="compositionally biased region" description="Basic and acidic residues" evidence="1">
    <location>
        <begin position="177"/>
        <end position="196"/>
    </location>
</feature>
<evidence type="ECO:0000313" key="3">
    <source>
        <dbReference type="Proteomes" id="UP000092582"/>
    </source>
</evidence>
<dbReference type="OrthoDB" id="7428016at2"/>
<feature type="region of interest" description="Disordered" evidence="1">
    <location>
        <begin position="172"/>
        <end position="196"/>
    </location>
</feature>
<dbReference type="AlphaFoldDB" id="A0A1B1BMT1"/>
<dbReference type="STRING" id="670052.PA27867_3036"/>
<reference evidence="2 3" key="1">
    <citation type="submission" date="2016-06" db="EMBL/GenBank/DDBJ databases">
        <title>Genome sequencing of Cryobacterium arcticum PAMC 27867.</title>
        <authorList>
            <person name="Lee J."/>
            <person name="Kim O.-S."/>
        </authorList>
    </citation>
    <scope>NUCLEOTIDE SEQUENCE [LARGE SCALE GENOMIC DNA]</scope>
    <source>
        <strain evidence="2 3">PAMC 27867</strain>
    </source>
</reference>
<evidence type="ECO:0000256" key="1">
    <source>
        <dbReference type="SAM" id="MobiDB-lite"/>
    </source>
</evidence>
<evidence type="ECO:0008006" key="4">
    <source>
        <dbReference type="Google" id="ProtNLM"/>
    </source>
</evidence>
<keyword evidence="3" id="KW-1185">Reference proteome</keyword>
<gene>
    <name evidence="2" type="ORF">PA27867_3036</name>
</gene>
<accession>A0A1B1BMT1</accession>
<sequence>MRVLLKEILDCTPDAAWRALASPAVFREVSAPLMSVESLETDGFPTTWSPGEHPVTMSGLGLVPLGEQMIRLNMRTTKNGVRIVHDTGNGVSGAMKAVTHWDHSMAISPDPAGTGKTLYRDQLIFSAGPATLAVWPGLWAFWQLRMLRLKALAPTWRYDLGADDPAFVAAGAGAGEHAAEPADRAAEPSDREDGLA</sequence>